<evidence type="ECO:0000256" key="1">
    <source>
        <dbReference type="ARBA" id="ARBA00022723"/>
    </source>
</evidence>
<feature type="binding site" evidence="6">
    <location>
        <position position="113"/>
    </location>
    <ligand>
        <name>substrate</name>
    </ligand>
</feature>
<proteinExistence type="inferred from homology"/>
<dbReference type="GO" id="GO:0016798">
    <property type="term" value="F:hydrolase activity, acting on glycosyl bonds"/>
    <property type="evidence" value="ECO:0007669"/>
    <property type="project" value="UniProtKB-KW"/>
</dbReference>
<keyword evidence="8" id="KW-1185">Reference proteome</keyword>
<feature type="binding site" evidence="6">
    <location>
        <position position="93"/>
    </location>
    <ligand>
        <name>substrate</name>
    </ligand>
</feature>
<protein>
    <recommendedName>
        <fullName evidence="6">Pseudouridine-5'-phosphate glycosidase</fullName>
        <shortName evidence="6">PsiMP glycosidase</shortName>
        <ecNumber evidence="6">4.2.1.70</ecNumber>
    </recommendedName>
</protein>
<dbReference type="GO" id="GO:0004730">
    <property type="term" value="F:pseudouridylate synthase activity"/>
    <property type="evidence" value="ECO:0007669"/>
    <property type="project" value="UniProtKB-UniRule"/>
</dbReference>
<keyword evidence="2 6" id="KW-0378">Hydrolase</keyword>
<comment type="cofactor">
    <cofactor evidence="6">
        <name>Mn(2+)</name>
        <dbReference type="ChEBI" id="CHEBI:29035"/>
    </cofactor>
    <text evidence="6">Binds 1 Mn(2+) ion per subunit.</text>
</comment>
<dbReference type="PANTHER" id="PTHR42909:SF1">
    <property type="entry name" value="CARBOHYDRATE KINASE PFKB DOMAIN-CONTAINING PROTEIN"/>
    <property type="match status" value="1"/>
</dbReference>
<dbReference type="EMBL" id="FMWG01000004">
    <property type="protein sequence ID" value="SCZ61216.1"/>
    <property type="molecule type" value="Genomic_DNA"/>
</dbReference>
<gene>
    <name evidence="6" type="primary">psuG</name>
    <name evidence="7" type="ORF">SAMN04488118_104213</name>
</gene>
<dbReference type="RefSeq" id="WP_090217969.1">
    <property type="nucleotide sequence ID" value="NZ_FMWG01000004.1"/>
</dbReference>
<evidence type="ECO:0000256" key="4">
    <source>
        <dbReference type="ARBA" id="ARBA00023239"/>
    </source>
</evidence>
<dbReference type="Pfam" id="PF04227">
    <property type="entry name" value="Indigoidine_A"/>
    <property type="match status" value="1"/>
</dbReference>
<dbReference type="GO" id="GO:0046113">
    <property type="term" value="P:nucleobase catabolic process"/>
    <property type="evidence" value="ECO:0007669"/>
    <property type="project" value="UniProtKB-UniRule"/>
</dbReference>
<feature type="binding site" evidence="6">
    <location>
        <position position="145"/>
    </location>
    <ligand>
        <name>Mn(2+)</name>
        <dbReference type="ChEBI" id="CHEBI:29035"/>
    </ligand>
</feature>
<dbReference type="InterPro" id="IPR022830">
    <property type="entry name" value="Indigdn_synthA-like"/>
</dbReference>
<feature type="binding site" evidence="6">
    <location>
        <begin position="147"/>
        <end position="149"/>
    </location>
    <ligand>
        <name>substrate</name>
    </ligand>
</feature>
<dbReference type="Proteomes" id="UP000198767">
    <property type="component" value="Unassembled WGS sequence"/>
</dbReference>
<reference evidence="7 8" key="1">
    <citation type="submission" date="2016-10" db="EMBL/GenBank/DDBJ databases">
        <authorList>
            <person name="de Groot N.N."/>
        </authorList>
    </citation>
    <scope>NUCLEOTIDE SEQUENCE [LARGE SCALE GENOMIC DNA]</scope>
    <source>
        <strain evidence="7 8">U95</strain>
    </source>
</reference>
<accession>A0A1G5QHZ4</accession>
<dbReference type="InterPro" id="IPR007342">
    <property type="entry name" value="PsuG"/>
</dbReference>
<name>A0A1G5QHZ4_9RHOB</name>
<dbReference type="GO" id="GO:0046872">
    <property type="term" value="F:metal ion binding"/>
    <property type="evidence" value="ECO:0007669"/>
    <property type="project" value="UniProtKB-KW"/>
</dbReference>
<comment type="function">
    <text evidence="6">Catalyzes the reversible cleavage of pseudouridine 5'-phosphate (PsiMP) to ribose 5-phosphate and uracil. Functions biologically in the cleavage direction, as part of a pseudouridine degradation pathway.</text>
</comment>
<keyword evidence="3 6" id="KW-0464">Manganese</keyword>
<evidence type="ECO:0000256" key="3">
    <source>
        <dbReference type="ARBA" id="ARBA00023211"/>
    </source>
</evidence>
<dbReference type="PANTHER" id="PTHR42909">
    <property type="entry name" value="ZGC:136858"/>
    <property type="match status" value="1"/>
</dbReference>
<sequence>MKHFDTDHGLTFKFQTEVADALAEGQPVVALESNVITHGLRYPHNIAAAQDIEAAVRANGAVPATIFIEDGAIVYGSDPQRLERYATSDGIPKVSSRDLPFVLANRSPGATTVASSLICAQWAGIPIFSSAGIGGVHRGAQDNMDVSADLIQFTRSRVTTVCAGAKMILDLPLTLEFLETHCVPLVAYKSDDFPAFFCETSGLKCPQRMDDPHSIARAINLHAASGAPGGVVVTVPPRPEDAIPTQVAEDALATALKRAESANIVGPGLTKFLMRQLEEATGGQTARANAAVLISTASAAAEIAVALAADTPKSPSIFHTTTR</sequence>
<evidence type="ECO:0000256" key="6">
    <source>
        <dbReference type="HAMAP-Rule" id="MF_01876"/>
    </source>
</evidence>
<feature type="active site" description="Proton donor" evidence="6">
    <location>
        <position position="32"/>
    </location>
</feature>
<keyword evidence="4 6" id="KW-0456">Lyase</keyword>
<dbReference type="EC" id="4.2.1.70" evidence="6"/>
<dbReference type="Gene3D" id="3.40.1790.10">
    <property type="entry name" value="Indigoidine synthase domain"/>
    <property type="match status" value="1"/>
</dbReference>
<comment type="subunit">
    <text evidence="6">Homotrimer.</text>
</comment>
<dbReference type="STRING" id="1156985.SAMN04488118_104213"/>
<dbReference type="HAMAP" id="MF_01876">
    <property type="entry name" value="PsiMP_glycosidase"/>
    <property type="match status" value="1"/>
</dbReference>
<evidence type="ECO:0000256" key="2">
    <source>
        <dbReference type="ARBA" id="ARBA00022801"/>
    </source>
</evidence>
<organism evidence="7 8">
    <name type="scientific">Epibacterium ulvae</name>
    <dbReference type="NCBI Taxonomy" id="1156985"/>
    <lineage>
        <taxon>Bacteria</taxon>
        <taxon>Pseudomonadati</taxon>
        <taxon>Pseudomonadota</taxon>
        <taxon>Alphaproteobacteria</taxon>
        <taxon>Rhodobacterales</taxon>
        <taxon>Roseobacteraceae</taxon>
        <taxon>Epibacterium</taxon>
    </lineage>
</organism>
<keyword evidence="1 6" id="KW-0479">Metal-binding</keyword>
<keyword evidence="5 6" id="KW-0326">Glycosidase</keyword>
<feature type="active site" description="Nucleophile" evidence="6">
    <location>
        <position position="166"/>
    </location>
</feature>
<dbReference type="GO" id="GO:0005737">
    <property type="term" value="C:cytoplasm"/>
    <property type="evidence" value="ECO:0007669"/>
    <property type="project" value="TreeGrafter"/>
</dbReference>
<comment type="catalytic activity">
    <reaction evidence="6">
        <text>D-ribose 5-phosphate + uracil = psi-UMP + H2O</text>
        <dbReference type="Rhea" id="RHEA:18337"/>
        <dbReference type="ChEBI" id="CHEBI:15377"/>
        <dbReference type="ChEBI" id="CHEBI:17568"/>
        <dbReference type="ChEBI" id="CHEBI:58380"/>
        <dbReference type="ChEBI" id="CHEBI:78346"/>
        <dbReference type="EC" id="4.2.1.70"/>
    </reaction>
</comment>
<comment type="similarity">
    <text evidence="6">Belongs to the pseudouridine-5'-phosphate glycosidase family.</text>
</comment>
<evidence type="ECO:0000256" key="5">
    <source>
        <dbReference type="ARBA" id="ARBA00023295"/>
    </source>
</evidence>
<evidence type="ECO:0000313" key="7">
    <source>
        <dbReference type="EMBL" id="SCZ61216.1"/>
    </source>
</evidence>
<evidence type="ECO:0000313" key="8">
    <source>
        <dbReference type="Proteomes" id="UP000198767"/>
    </source>
</evidence>
<dbReference type="SUPFAM" id="SSF110581">
    <property type="entry name" value="Indigoidine synthase A-like"/>
    <property type="match status" value="1"/>
</dbReference>
<dbReference type="OrthoDB" id="9805870at2"/>
<dbReference type="AlphaFoldDB" id="A0A1G5QHZ4"/>